<accession>A0A1E7FEF1</accession>
<dbReference type="EMBL" id="KV784358">
    <property type="protein sequence ID" value="OEU16435.1"/>
    <property type="molecule type" value="Genomic_DNA"/>
</dbReference>
<evidence type="ECO:0000256" key="2">
    <source>
        <dbReference type="ARBA" id="ARBA00022490"/>
    </source>
</evidence>
<dbReference type="GO" id="GO:0032259">
    <property type="term" value="P:methylation"/>
    <property type="evidence" value="ECO:0007669"/>
    <property type="project" value="UniProtKB-KW"/>
</dbReference>
<proteinExistence type="predicted"/>
<keyword evidence="2" id="KW-0963">Cytoplasm</keyword>
<dbReference type="CDD" id="cd11572">
    <property type="entry name" value="RlmI_M_like"/>
    <property type="match status" value="1"/>
</dbReference>
<dbReference type="InterPro" id="IPR025714">
    <property type="entry name" value="Methyltranfer_dom"/>
</dbReference>
<dbReference type="Pfam" id="PF13847">
    <property type="entry name" value="Methyltransf_31"/>
    <property type="match status" value="1"/>
</dbReference>
<gene>
    <name evidence="6" type="ORF">FRACYDRAFT_186233</name>
</gene>
<dbReference type="OrthoDB" id="269872at2759"/>
<dbReference type="InterPro" id="IPR041532">
    <property type="entry name" value="RlmI-like_PUA"/>
</dbReference>
<dbReference type="PANTHER" id="PTHR42873">
    <property type="entry name" value="RIBOSOMAL RNA LARGE SUBUNIT METHYLTRANSFERASE"/>
    <property type="match status" value="1"/>
</dbReference>
<dbReference type="Proteomes" id="UP000095751">
    <property type="component" value="Unassembled WGS sequence"/>
</dbReference>
<dbReference type="GO" id="GO:0008168">
    <property type="term" value="F:methyltransferase activity"/>
    <property type="evidence" value="ECO:0007669"/>
    <property type="project" value="UniProtKB-KW"/>
</dbReference>
<dbReference type="CDD" id="cd02440">
    <property type="entry name" value="AdoMet_MTases"/>
    <property type="match status" value="1"/>
</dbReference>
<keyword evidence="7" id="KW-1185">Reference proteome</keyword>
<dbReference type="FunCoup" id="A0A1E7FEF1">
    <property type="interactions" value="1"/>
</dbReference>
<feature type="domain" description="RlmI-like PUA" evidence="5">
    <location>
        <begin position="75"/>
        <end position="138"/>
    </location>
</feature>
<dbReference type="Gene3D" id="3.30.750.80">
    <property type="entry name" value="RNA methyltransferase domain (HRMD) like"/>
    <property type="match status" value="1"/>
</dbReference>
<evidence type="ECO:0000259" key="4">
    <source>
        <dbReference type="Pfam" id="PF13847"/>
    </source>
</evidence>
<dbReference type="GO" id="GO:0005737">
    <property type="term" value="C:cytoplasm"/>
    <property type="evidence" value="ECO:0007669"/>
    <property type="project" value="UniProtKB-SubCell"/>
</dbReference>
<protein>
    <recommendedName>
        <fullName evidence="8">S-adenosyl-L-methionine-dependent methyltransferase</fullName>
    </recommendedName>
</protein>
<evidence type="ECO:0008006" key="8">
    <source>
        <dbReference type="Google" id="ProtNLM"/>
    </source>
</evidence>
<evidence type="ECO:0000313" key="7">
    <source>
        <dbReference type="Proteomes" id="UP000095751"/>
    </source>
</evidence>
<organism evidence="6 7">
    <name type="scientific">Fragilariopsis cylindrus CCMP1102</name>
    <dbReference type="NCBI Taxonomy" id="635003"/>
    <lineage>
        <taxon>Eukaryota</taxon>
        <taxon>Sar</taxon>
        <taxon>Stramenopiles</taxon>
        <taxon>Ochrophyta</taxon>
        <taxon>Bacillariophyta</taxon>
        <taxon>Bacillariophyceae</taxon>
        <taxon>Bacillariophycidae</taxon>
        <taxon>Bacillariales</taxon>
        <taxon>Bacillariaceae</taxon>
        <taxon>Fragilariopsis</taxon>
    </lineage>
</organism>
<keyword evidence="3" id="KW-0808">Transferase</keyword>
<dbReference type="InterPro" id="IPR036974">
    <property type="entry name" value="PUA_sf"/>
</dbReference>
<name>A0A1E7FEF1_9STRA</name>
<dbReference type="CDD" id="cd21153">
    <property type="entry name" value="PUA_RlmI"/>
    <property type="match status" value="1"/>
</dbReference>
<reference evidence="6 7" key="1">
    <citation type="submission" date="2016-09" db="EMBL/GenBank/DDBJ databases">
        <title>Extensive genetic diversity and differential bi-allelic expression allows diatom success in the polar Southern Ocean.</title>
        <authorList>
            <consortium name="DOE Joint Genome Institute"/>
            <person name="Mock T."/>
            <person name="Otillar R.P."/>
            <person name="Strauss J."/>
            <person name="Dupont C."/>
            <person name="Frickenhaus S."/>
            <person name="Maumus F."/>
            <person name="Mcmullan M."/>
            <person name="Sanges R."/>
            <person name="Schmutz J."/>
            <person name="Toseland A."/>
            <person name="Valas R."/>
            <person name="Veluchamy A."/>
            <person name="Ward B.J."/>
            <person name="Allen A."/>
            <person name="Barry K."/>
            <person name="Falciatore A."/>
            <person name="Ferrante M."/>
            <person name="Fortunato A.E."/>
            <person name="Gloeckner G."/>
            <person name="Gruber A."/>
            <person name="Hipkin R."/>
            <person name="Janech M."/>
            <person name="Kroth P."/>
            <person name="Leese F."/>
            <person name="Lindquist E."/>
            <person name="Lyon B.R."/>
            <person name="Martin J."/>
            <person name="Mayer C."/>
            <person name="Parker M."/>
            <person name="Quesneville H."/>
            <person name="Raymond J."/>
            <person name="Uhlig C."/>
            <person name="Valentin K.U."/>
            <person name="Worden A.Z."/>
            <person name="Armbrust E.V."/>
            <person name="Bowler C."/>
            <person name="Green B."/>
            <person name="Moulton V."/>
            <person name="Van Oosterhout C."/>
            <person name="Grigoriev I."/>
        </authorList>
    </citation>
    <scope>NUCLEOTIDE SEQUENCE [LARGE SCALE GENOMIC DNA]</scope>
    <source>
        <strain evidence="6 7">CCMP1102</strain>
    </source>
</reference>
<evidence type="ECO:0000256" key="1">
    <source>
        <dbReference type="ARBA" id="ARBA00004496"/>
    </source>
</evidence>
<dbReference type="PANTHER" id="PTHR42873:SF1">
    <property type="entry name" value="S-ADENOSYLMETHIONINE-DEPENDENT METHYLTRANSFERASE DOMAIN-CONTAINING PROTEIN"/>
    <property type="match status" value="1"/>
</dbReference>
<dbReference type="Pfam" id="PF17785">
    <property type="entry name" value="PUA_3"/>
    <property type="match status" value="1"/>
</dbReference>
<dbReference type="Gene3D" id="2.30.130.10">
    <property type="entry name" value="PUA domain"/>
    <property type="match status" value="1"/>
</dbReference>
<evidence type="ECO:0000256" key="3">
    <source>
        <dbReference type="ARBA" id="ARBA00022679"/>
    </source>
</evidence>
<feature type="domain" description="Methyltransferase" evidence="4">
    <location>
        <begin position="322"/>
        <end position="444"/>
    </location>
</feature>
<dbReference type="InterPro" id="IPR029063">
    <property type="entry name" value="SAM-dependent_MTases_sf"/>
</dbReference>
<comment type="subcellular location">
    <subcellularLocation>
        <location evidence="1">Cytoplasm</location>
    </subcellularLocation>
</comment>
<dbReference type="SUPFAM" id="SSF53335">
    <property type="entry name" value="S-adenosyl-L-methionine-dependent methyltransferases"/>
    <property type="match status" value="1"/>
</dbReference>
<dbReference type="Gene3D" id="3.40.50.150">
    <property type="entry name" value="Vaccinia Virus protein VP39"/>
    <property type="match status" value="1"/>
</dbReference>
<dbReference type="AlphaFoldDB" id="A0A1E7FEF1"/>
<dbReference type="InParanoid" id="A0A1E7FEF1"/>
<evidence type="ECO:0000313" key="6">
    <source>
        <dbReference type="EMBL" id="OEU16435.1"/>
    </source>
</evidence>
<evidence type="ECO:0000259" key="5">
    <source>
        <dbReference type="Pfam" id="PF17785"/>
    </source>
</evidence>
<dbReference type="KEGG" id="fcy:FRACYDRAFT_186233"/>
<sequence length="507" mass="55503">MSLLLLSIRGTSGLVSRRIISPSPFRQAAKQTTVGYSTTISLKSTTDAIENSLPITPGEENRGGDGLPRIFLKRNRRTKSFRDGSQLIFTGSIGKTPESLPVGSLVQVEVAGQNKDSPTIVVGFGLYNPASLYRVRIIFHCLLHPDITKQFLAMSNDSEDGDAMIIEKILTMNFQRALQTRRAIGLPSESKTDTYRLVNGEGDSISGLAVDVIGNKIAVVMSSAAWCEIHKSTILKSLQITLPDHELIWKTTPSRLKQDGFAVGDEEEEEVGDNKSIDNIDEPVVCLENGIKYQTFPRQKGQKTSVYCDQRDNRLNLAQLCEGKKVLDLCCYHGGFSLNAIKHGAALAVGVDSSADAIKTCKVNAELNNFDNENISFTKSDIAEYMKTCEEKFDVIVLDPPKLAPSATNLQRASRKYHSLNRDAIKLIDDKGGLLMTCTCSAAMTQKEGGKFFLETVQQASIPAQREVTLLRVSGAAACHTESPFSFPAGNYLTAALFYVHPKLETL</sequence>
<dbReference type="GO" id="GO:0003723">
    <property type="term" value="F:RNA binding"/>
    <property type="evidence" value="ECO:0007669"/>
    <property type="project" value="InterPro"/>
</dbReference>